<keyword evidence="2" id="KW-1185">Reference proteome</keyword>
<comment type="caution">
    <text evidence="1">The sequence shown here is derived from an EMBL/GenBank/DDBJ whole genome shotgun (WGS) entry which is preliminary data.</text>
</comment>
<sequence>MKDVTDAADAAHIHHRILGFSEQYETRVGERGQRLSGGEKQRVAIARTLLKDPKIVCLDEATSALDTTTERQIQTSLREMTRNRTTLIIAHRLSTVIHADQILIVQNGSIVERGTHNELISDRSSVYYDMWVKQLTDAANASYDPILEQASIQIPMSAALASVDFQQPSSAQHKRTFS</sequence>
<keyword evidence="1" id="KW-0067">ATP-binding</keyword>
<name>A0ACC1JNV5_9FUNG</name>
<accession>A0ACC1JNV5</accession>
<proteinExistence type="predicted"/>
<keyword evidence="1" id="KW-0547">Nucleotide-binding</keyword>
<reference evidence="1" key="1">
    <citation type="submission" date="2022-07" db="EMBL/GenBank/DDBJ databases">
        <title>Phylogenomic reconstructions and comparative analyses of Kickxellomycotina fungi.</title>
        <authorList>
            <person name="Reynolds N.K."/>
            <person name="Stajich J.E."/>
            <person name="Barry K."/>
            <person name="Grigoriev I.V."/>
            <person name="Crous P."/>
            <person name="Smith M.E."/>
        </authorList>
    </citation>
    <scope>NUCLEOTIDE SEQUENCE</scope>
    <source>
        <strain evidence="1">BCRC 34191</strain>
    </source>
</reference>
<dbReference type="Proteomes" id="UP001140066">
    <property type="component" value="Unassembled WGS sequence"/>
</dbReference>
<gene>
    <name evidence="1" type="primary">hmt1_2</name>
    <name evidence="1" type="ORF">GGI18_006419</name>
</gene>
<dbReference type="EMBL" id="JANBUK010004259">
    <property type="protein sequence ID" value="KAJ2764532.1"/>
    <property type="molecule type" value="Genomic_DNA"/>
</dbReference>
<protein>
    <submittedName>
        <fullName evidence="1">ATP-binding cassette-type vacuolar membrane transporter Hmt1</fullName>
    </submittedName>
</protein>
<evidence type="ECO:0000313" key="2">
    <source>
        <dbReference type="Proteomes" id="UP001140066"/>
    </source>
</evidence>
<evidence type="ECO:0000313" key="1">
    <source>
        <dbReference type="EMBL" id="KAJ2764532.1"/>
    </source>
</evidence>
<organism evidence="1 2">
    <name type="scientific">Coemansia linderi</name>
    <dbReference type="NCBI Taxonomy" id="2663919"/>
    <lineage>
        <taxon>Eukaryota</taxon>
        <taxon>Fungi</taxon>
        <taxon>Fungi incertae sedis</taxon>
        <taxon>Zoopagomycota</taxon>
        <taxon>Kickxellomycotina</taxon>
        <taxon>Kickxellomycetes</taxon>
        <taxon>Kickxellales</taxon>
        <taxon>Kickxellaceae</taxon>
        <taxon>Coemansia</taxon>
    </lineage>
</organism>
<feature type="non-terminal residue" evidence="1">
    <location>
        <position position="178"/>
    </location>
</feature>